<evidence type="ECO:0000313" key="2">
    <source>
        <dbReference type="EMBL" id="UUO15267.1"/>
    </source>
</evidence>
<organism evidence="2 3">
    <name type="scientific">Dolichospermum heterosporum TAC447</name>
    <dbReference type="NCBI Taxonomy" id="747523"/>
    <lineage>
        <taxon>Bacteria</taxon>
        <taxon>Bacillati</taxon>
        <taxon>Cyanobacteriota</taxon>
        <taxon>Cyanophyceae</taxon>
        <taxon>Nostocales</taxon>
        <taxon>Aphanizomenonaceae</taxon>
        <taxon>Dolichospermum</taxon>
        <taxon>Dolichospermum heterosporum</taxon>
    </lineage>
</organism>
<keyword evidence="3" id="KW-1185">Reference proteome</keyword>
<evidence type="ECO:0000256" key="1">
    <source>
        <dbReference type="SAM" id="MobiDB-lite"/>
    </source>
</evidence>
<proteinExistence type="predicted"/>
<reference evidence="2" key="1">
    <citation type="submission" date="2022-06" db="EMBL/GenBank/DDBJ databases">
        <title>Nostosin G and Spiroidesin B from the Cyanobacterium Dolichospermum sp. NIES-1697.</title>
        <authorList>
            <person name="Phan C.-S."/>
            <person name="Mehjabin J.J."/>
            <person name="Anas A.R.J."/>
            <person name="Hayasaka M."/>
            <person name="Onoki R."/>
            <person name="Wang J."/>
            <person name="Umezawa T."/>
            <person name="Washio K."/>
            <person name="Morikawa M."/>
            <person name="Okino T."/>
        </authorList>
    </citation>
    <scope>NUCLEOTIDE SEQUENCE</scope>
    <source>
        <strain evidence="2">NIES-1697</strain>
    </source>
</reference>
<sequence length="51" mass="5381">MNNRKHGFGREGWSGNIPLDSTPPEIITIPGGQVLTANAGELVNSDMSVTT</sequence>
<dbReference type="Proteomes" id="UP001057561">
    <property type="component" value="Chromosome"/>
</dbReference>
<accession>A0ABY5LX01</accession>
<evidence type="ECO:0000313" key="3">
    <source>
        <dbReference type="Proteomes" id="UP001057561"/>
    </source>
</evidence>
<protein>
    <submittedName>
        <fullName evidence="2">Uncharacterized protein</fullName>
    </submittedName>
</protein>
<dbReference type="EMBL" id="CP099464">
    <property type="protein sequence ID" value="UUO15267.1"/>
    <property type="molecule type" value="Genomic_DNA"/>
</dbReference>
<dbReference type="RefSeq" id="WP_257121131.1">
    <property type="nucleotide sequence ID" value="NZ_CP099464.1"/>
</dbReference>
<name>A0ABY5LX01_9CYAN</name>
<feature type="region of interest" description="Disordered" evidence="1">
    <location>
        <begin position="1"/>
        <end position="25"/>
    </location>
</feature>
<gene>
    <name evidence="2" type="ORF">NG743_25285</name>
</gene>